<dbReference type="AlphaFoldDB" id="A0AA39LQ92"/>
<organism evidence="2 3">
    <name type="scientific">Steinernema hermaphroditum</name>
    <dbReference type="NCBI Taxonomy" id="289476"/>
    <lineage>
        <taxon>Eukaryota</taxon>
        <taxon>Metazoa</taxon>
        <taxon>Ecdysozoa</taxon>
        <taxon>Nematoda</taxon>
        <taxon>Chromadorea</taxon>
        <taxon>Rhabditida</taxon>
        <taxon>Tylenchina</taxon>
        <taxon>Panagrolaimomorpha</taxon>
        <taxon>Strongyloidoidea</taxon>
        <taxon>Steinernematidae</taxon>
        <taxon>Steinernema</taxon>
    </lineage>
</organism>
<dbReference type="Proteomes" id="UP001175271">
    <property type="component" value="Unassembled WGS sequence"/>
</dbReference>
<reference evidence="2" key="1">
    <citation type="submission" date="2023-06" db="EMBL/GenBank/DDBJ databases">
        <title>Genomic analysis of the entomopathogenic nematode Steinernema hermaphroditum.</title>
        <authorList>
            <person name="Schwarz E.M."/>
            <person name="Heppert J.K."/>
            <person name="Baniya A."/>
            <person name="Schwartz H.T."/>
            <person name="Tan C.-H."/>
            <person name="Antoshechkin I."/>
            <person name="Sternberg P.W."/>
            <person name="Goodrich-Blair H."/>
            <person name="Dillman A.R."/>
        </authorList>
    </citation>
    <scope>NUCLEOTIDE SEQUENCE</scope>
    <source>
        <strain evidence="2">PS9179</strain>
        <tissue evidence="2">Whole animal</tissue>
    </source>
</reference>
<evidence type="ECO:0008006" key="4">
    <source>
        <dbReference type="Google" id="ProtNLM"/>
    </source>
</evidence>
<evidence type="ECO:0000313" key="3">
    <source>
        <dbReference type="Proteomes" id="UP001175271"/>
    </source>
</evidence>
<feature type="chain" id="PRO_5041391729" description="UPAR/Ly6 domain-containing protein" evidence="1">
    <location>
        <begin position="20"/>
        <end position="122"/>
    </location>
</feature>
<evidence type="ECO:0000313" key="2">
    <source>
        <dbReference type="EMBL" id="KAK0405692.1"/>
    </source>
</evidence>
<protein>
    <recommendedName>
        <fullName evidence="4">UPAR/Ly6 domain-containing protein</fullName>
    </recommendedName>
</protein>
<dbReference type="InterPro" id="IPR045860">
    <property type="entry name" value="Snake_toxin-like_sf"/>
</dbReference>
<accession>A0AA39LQ92</accession>
<name>A0AA39LQ92_9BILA</name>
<feature type="signal peptide" evidence="1">
    <location>
        <begin position="1"/>
        <end position="19"/>
    </location>
</feature>
<comment type="caution">
    <text evidence="2">The sequence shown here is derived from an EMBL/GenBank/DDBJ whole genome shotgun (WGS) entry which is preliminary data.</text>
</comment>
<keyword evidence="1" id="KW-0732">Signal</keyword>
<sequence>MSTSLCLLLLSAIVCLAYGLRCQLQTQTENRNMICKEGQNFCIIKMFKDGVVERYCDGYQRQQQFCMSAGTWRVENGEMFCCMTDYCNTNTSTVMTKATPINSSAKKTVSALFVLLVTAFIA</sequence>
<proteinExistence type="predicted"/>
<gene>
    <name evidence="2" type="ORF">QR680_018141</name>
</gene>
<dbReference type="SUPFAM" id="SSF57302">
    <property type="entry name" value="Snake toxin-like"/>
    <property type="match status" value="1"/>
</dbReference>
<keyword evidence="3" id="KW-1185">Reference proteome</keyword>
<dbReference type="EMBL" id="JAUCMV010000004">
    <property type="protein sequence ID" value="KAK0405692.1"/>
    <property type="molecule type" value="Genomic_DNA"/>
</dbReference>
<evidence type="ECO:0000256" key="1">
    <source>
        <dbReference type="SAM" id="SignalP"/>
    </source>
</evidence>